<dbReference type="InterPro" id="IPR001867">
    <property type="entry name" value="OmpR/PhoB-type_DNA-bd"/>
</dbReference>
<evidence type="ECO:0000256" key="4">
    <source>
        <dbReference type="PROSITE-ProRule" id="PRU00169"/>
    </source>
</evidence>
<dbReference type="STRING" id="706433.HMPREF9430_02055"/>
<dbReference type="SMART" id="SM00448">
    <property type="entry name" value="REC"/>
    <property type="match status" value="1"/>
</dbReference>
<protein>
    <submittedName>
        <fullName evidence="8">Response regulator receiver domain protein</fullName>
    </submittedName>
</protein>
<dbReference type="Pfam" id="PF00486">
    <property type="entry name" value="Trans_reg_C"/>
    <property type="match status" value="1"/>
</dbReference>
<feature type="DNA-binding region" description="OmpR/PhoB-type" evidence="5">
    <location>
        <begin position="137"/>
        <end position="235"/>
    </location>
</feature>
<keyword evidence="1" id="KW-0805">Transcription regulation</keyword>
<dbReference type="PROSITE" id="PS51755">
    <property type="entry name" value="OMPR_PHOB"/>
    <property type="match status" value="1"/>
</dbReference>
<organism evidence="8 9">
    <name type="scientific">Solobacterium moorei F0204</name>
    <dbReference type="NCBI Taxonomy" id="706433"/>
    <lineage>
        <taxon>Bacteria</taxon>
        <taxon>Bacillati</taxon>
        <taxon>Bacillota</taxon>
        <taxon>Erysipelotrichia</taxon>
        <taxon>Erysipelotrichales</taxon>
        <taxon>Erysipelotrichaceae</taxon>
        <taxon>Solobacterium</taxon>
    </lineage>
</organism>
<dbReference type="Gene3D" id="3.40.50.2300">
    <property type="match status" value="1"/>
</dbReference>
<evidence type="ECO:0000256" key="1">
    <source>
        <dbReference type="ARBA" id="ARBA00023015"/>
    </source>
</evidence>
<dbReference type="InterPro" id="IPR011006">
    <property type="entry name" value="CheY-like_superfamily"/>
</dbReference>
<dbReference type="GO" id="GO:0032993">
    <property type="term" value="C:protein-DNA complex"/>
    <property type="evidence" value="ECO:0007669"/>
    <property type="project" value="TreeGrafter"/>
</dbReference>
<dbReference type="RefSeq" id="WP_006526852.1">
    <property type="nucleotide sequence ID" value="NZ_GL637674.2"/>
</dbReference>
<sequence length="237" mass="27364">MYFIHDLARVTMMKILIVEDDKDIVTVISEELKQWGYETCSIHDFNAVLEEFREQTPQLILMDITLPYFNGYYWTQKIREESSVPIIFISSHSDDMDMVMAMQCGADDYITKPISIHLARVKIQALLRRTYDYAISTDNLIFGDLKLSLSAAKLESSKKSIDLTHTELLILETLFKAKGDIAKRDSIMDHCWQSDNFIDDNTLAVNMTRLRKKLSEIGLDDLIQTKKGIGYYLKEGK</sequence>
<reference evidence="8 9" key="1">
    <citation type="submission" date="2010-08" db="EMBL/GenBank/DDBJ databases">
        <authorList>
            <person name="Weinstock G."/>
            <person name="Sodergren E."/>
            <person name="Clifton S."/>
            <person name="Fulton L."/>
            <person name="Fulton B."/>
            <person name="Courtney L."/>
            <person name="Fronick C."/>
            <person name="Harrison M."/>
            <person name="Strong C."/>
            <person name="Farmer C."/>
            <person name="Delahaunty K."/>
            <person name="Markovic C."/>
            <person name="Hall O."/>
            <person name="Minx P."/>
            <person name="Tomlinson C."/>
            <person name="Mitreva M."/>
            <person name="Hou S."/>
            <person name="Chen J."/>
            <person name="Wollam A."/>
            <person name="Pepin K.H."/>
            <person name="Johnson M."/>
            <person name="Bhonagiri V."/>
            <person name="Zhang X."/>
            <person name="Suruliraj S."/>
            <person name="Warren W."/>
            <person name="Chinwalla A."/>
            <person name="Mardis E.R."/>
            <person name="Wilson R.K."/>
        </authorList>
    </citation>
    <scope>NUCLEOTIDE SEQUENCE [LARGE SCALE GENOMIC DNA]</scope>
    <source>
        <strain evidence="8 9">F0204</strain>
    </source>
</reference>
<proteinExistence type="predicted"/>
<gene>
    <name evidence="8" type="ORF">HMPREF9430_02055</name>
</gene>
<dbReference type="AlphaFoldDB" id="E7MR64"/>
<accession>E7MR64</accession>
<keyword evidence="2 5" id="KW-0238">DNA-binding</keyword>
<comment type="caution">
    <text evidence="8">The sequence shown here is derived from an EMBL/GenBank/DDBJ whole genome shotgun (WGS) entry which is preliminary data.</text>
</comment>
<dbReference type="SUPFAM" id="SSF46894">
    <property type="entry name" value="C-terminal effector domain of the bipartite response regulators"/>
    <property type="match status" value="1"/>
</dbReference>
<keyword evidence="9" id="KW-1185">Reference proteome</keyword>
<evidence type="ECO:0000256" key="3">
    <source>
        <dbReference type="ARBA" id="ARBA00023163"/>
    </source>
</evidence>
<dbReference type="Gene3D" id="1.10.10.10">
    <property type="entry name" value="Winged helix-like DNA-binding domain superfamily/Winged helix DNA-binding domain"/>
    <property type="match status" value="1"/>
</dbReference>
<dbReference type="EMBL" id="AECQ01000042">
    <property type="protein sequence ID" value="EFW23432.1"/>
    <property type="molecule type" value="Genomic_DNA"/>
</dbReference>
<dbReference type="InterPro" id="IPR001789">
    <property type="entry name" value="Sig_transdc_resp-reg_receiver"/>
</dbReference>
<keyword evidence="4" id="KW-0597">Phosphoprotein</keyword>
<evidence type="ECO:0000256" key="2">
    <source>
        <dbReference type="ARBA" id="ARBA00023125"/>
    </source>
</evidence>
<dbReference type="GO" id="GO:0005829">
    <property type="term" value="C:cytosol"/>
    <property type="evidence" value="ECO:0007669"/>
    <property type="project" value="TreeGrafter"/>
</dbReference>
<evidence type="ECO:0000256" key="5">
    <source>
        <dbReference type="PROSITE-ProRule" id="PRU01091"/>
    </source>
</evidence>
<dbReference type="SMART" id="SM00862">
    <property type="entry name" value="Trans_reg_C"/>
    <property type="match status" value="1"/>
</dbReference>
<feature type="domain" description="Response regulatory" evidence="6">
    <location>
        <begin position="14"/>
        <end position="127"/>
    </location>
</feature>
<feature type="domain" description="OmpR/PhoB-type" evidence="7">
    <location>
        <begin position="137"/>
        <end position="235"/>
    </location>
</feature>
<dbReference type="Proteomes" id="UP000004097">
    <property type="component" value="Unassembled WGS sequence"/>
</dbReference>
<dbReference type="Pfam" id="PF00072">
    <property type="entry name" value="Response_reg"/>
    <property type="match status" value="1"/>
</dbReference>
<feature type="modified residue" description="4-aspartylphosphate" evidence="4">
    <location>
        <position position="63"/>
    </location>
</feature>
<dbReference type="InterPro" id="IPR016032">
    <property type="entry name" value="Sig_transdc_resp-reg_C-effctor"/>
</dbReference>
<evidence type="ECO:0000259" key="6">
    <source>
        <dbReference type="PROSITE" id="PS50110"/>
    </source>
</evidence>
<dbReference type="SUPFAM" id="SSF52172">
    <property type="entry name" value="CheY-like"/>
    <property type="match status" value="1"/>
</dbReference>
<dbReference type="HOGENOM" id="CLU_000445_30_3_9"/>
<evidence type="ECO:0000313" key="8">
    <source>
        <dbReference type="EMBL" id="EFW23432.1"/>
    </source>
</evidence>
<dbReference type="GO" id="GO:0000976">
    <property type="term" value="F:transcription cis-regulatory region binding"/>
    <property type="evidence" value="ECO:0007669"/>
    <property type="project" value="TreeGrafter"/>
</dbReference>
<dbReference type="GO" id="GO:0006355">
    <property type="term" value="P:regulation of DNA-templated transcription"/>
    <property type="evidence" value="ECO:0007669"/>
    <property type="project" value="InterPro"/>
</dbReference>
<dbReference type="InterPro" id="IPR039420">
    <property type="entry name" value="WalR-like"/>
</dbReference>
<keyword evidence="3" id="KW-0804">Transcription</keyword>
<dbReference type="PANTHER" id="PTHR48111">
    <property type="entry name" value="REGULATOR OF RPOS"/>
    <property type="match status" value="1"/>
</dbReference>
<evidence type="ECO:0000313" key="9">
    <source>
        <dbReference type="Proteomes" id="UP000004097"/>
    </source>
</evidence>
<name>E7MR64_9FIRM</name>
<dbReference type="GO" id="GO:0000156">
    <property type="term" value="F:phosphorelay response regulator activity"/>
    <property type="evidence" value="ECO:0007669"/>
    <property type="project" value="TreeGrafter"/>
</dbReference>
<dbReference type="CDD" id="cd00383">
    <property type="entry name" value="trans_reg_C"/>
    <property type="match status" value="1"/>
</dbReference>
<dbReference type="eggNOG" id="COG0745">
    <property type="taxonomic scope" value="Bacteria"/>
</dbReference>
<dbReference type="PROSITE" id="PS50110">
    <property type="entry name" value="RESPONSE_REGULATORY"/>
    <property type="match status" value="1"/>
</dbReference>
<dbReference type="InterPro" id="IPR036388">
    <property type="entry name" value="WH-like_DNA-bd_sf"/>
</dbReference>
<dbReference type="PANTHER" id="PTHR48111:SF43">
    <property type="entry name" value="STAGE 0 SPORULATION PROTEIN A HOMOLOG"/>
    <property type="match status" value="1"/>
</dbReference>
<evidence type="ECO:0000259" key="7">
    <source>
        <dbReference type="PROSITE" id="PS51755"/>
    </source>
</evidence>